<dbReference type="RefSeq" id="WP_051518753.1">
    <property type="nucleotide sequence ID" value="NZ_AWQS01000212.1"/>
</dbReference>
<name>W9GF07_9MICO</name>
<dbReference type="InterPro" id="IPR014988">
    <property type="entry name" value="Uncharacterised_YqcI/YcgG"/>
</dbReference>
<keyword evidence="2" id="KW-1185">Reference proteome</keyword>
<sequence>MATGRCGPEPGPDAGVVDEGATLEQLLGDLAGGPLGSAPGGEVRQSIAAMVGHVEYPCLGAKSVFRRDTVTHLVLGDLAAEESAQATLEGLRGFAEDADDDEEFRSFVVTFRRPTDLDEPTFERLLWELLQRIHDDDDRPWAPEVSADPANPHFAFSAGGSAYFVVGLHPGASRIARRAPLPTIVFNPHAQFEQLRQSGRFDGMRTVIRRRDRDLQGSVNPMATDHGEASEALQYSGRVHPAHWQPPLEVHAPTEGQHS</sequence>
<dbReference type="Proteomes" id="UP000019494">
    <property type="component" value="Unassembled WGS sequence"/>
</dbReference>
<proteinExistence type="predicted"/>
<dbReference type="AlphaFoldDB" id="W9GF07"/>
<reference evidence="2" key="1">
    <citation type="submission" date="2013-08" db="EMBL/GenBank/DDBJ databases">
        <title>Intrasporangium oryzae NRRL B-24470.</title>
        <authorList>
            <person name="Liu H."/>
            <person name="Wang G."/>
        </authorList>
    </citation>
    <scope>NUCLEOTIDE SEQUENCE [LARGE SCALE GENOMIC DNA]</scope>
    <source>
        <strain evidence="2">Q5-1</strain>
    </source>
</reference>
<evidence type="ECO:0000313" key="1">
    <source>
        <dbReference type="EMBL" id="EWT04625.1"/>
    </source>
</evidence>
<dbReference type="PATRIC" id="fig|584657.3.peg.3499"/>
<comment type="caution">
    <text evidence="1">The sequence shown here is derived from an EMBL/GenBank/DDBJ whole genome shotgun (WGS) entry which is preliminary data.</text>
</comment>
<organism evidence="1 2">
    <name type="scientific">Intrasporangium chromatireducens Q5-1</name>
    <dbReference type="NCBI Taxonomy" id="584657"/>
    <lineage>
        <taxon>Bacteria</taxon>
        <taxon>Bacillati</taxon>
        <taxon>Actinomycetota</taxon>
        <taxon>Actinomycetes</taxon>
        <taxon>Micrococcales</taxon>
        <taxon>Intrasporangiaceae</taxon>
        <taxon>Intrasporangium</taxon>
    </lineage>
</organism>
<dbReference type="EMBL" id="AWQS01000212">
    <property type="protein sequence ID" value="EWT04625.1"/>
    <property type="molecule type" value="Genomic_DNA"/>
</dbReference>
<evidence type="ECO:0000313" key="2">
    <source>
        <dbReference type="Proteomes" id="UP000019494"/>
    </source>
</evidence>
<evidence type="ECO:0008006" key="3">
    <source>
        <dbReference type="Google" id="ProtNLM"/>
    </source>
</evidence>
<dbReference type="Pfam" id="PF08892">
    <property type="entry name" value="YqcI_YcgG"/>
    <property type="match status" value="1"/>
</dbReference>
<dbReference type="PANTHER" id="PTHR40045">
    <property type="entry name" value="YCGG FAMILY PROTEIN"/>
    <property type="match status" value="1"/>
</dbReference>
<gene>
    <name evidence="1" type="ORF">N864_11160</name>
</gene>
<protein>
    <recommendedName>
        <fullName evidence="3">YqcI/YcgG family protein</fullName>
    </recommendedName>
</protein>
<dbReference type="PANTHER" id="PTHR40045:SF1">
    <property type="entry name" value="YQCI_YCGG FAMILY PROTEIN"/>
    <property type="match status" value="1"/>
</dbReference>
<dbReference type="NCBIfam" id="NF041366">
    <property type="entry name" value="GntA_guanitoxin"/>
    <property type="match status" value="1"/>
</dbReference>
<accession>W9GF07</accession>